<dbReference type="EMBL" id="HBHR01024065">
    <property type="protein sequence ID" value="CAD9875517.1"/>
    <property type="molecule type" value="Transcribed_RNA"/>
</dbReference>
<sequence>MHWKKSHKSECKGKKLQEAIAGDQAESKGDCIILTNVVDGQREPLRQMPLSLNYMAGGQMRMGGAVSLEGSAGTRCKDGDIIFAVKIQVPLSDPKCSRGPCLVYNKDRSFHAWIAPPEFESGQCPQYDQVIKLITASKNPVKVYMNCKYNERTKKARIILNEGNILPTQPW</sequence>
<accession>A0A7S2V8S8</accession>
<organism evidence="1">
    <name type="scientific">Fibrocapsa japonica</name>
    <dbReference type="NCBI Taxonomy" id="94617"/>
    <lineage>
        <taxon>Eukaryota</taxon>
        <taxon>Sar</taxon>
        <taxon>Stramenopiles</taxon>
        <taxon>Ochrophyta</taxon>
        <taxon>Raphidophyceae</taxon>
        <taxon>Chattonellales</taxon>
        <taxon>Chattonellaceae</taxon>
        <taxon>Fibrocapsa</taxon>
    </lineage>
</organism>
<reference evidence="1" key="1">
    <citation type="submission" date="2021-01" db="EMBL/GenBank/DDBJ databases">
        <authorList>
            <person name="Corre E."/>
            <person name="Pelletier E."/>
            <person name="Niang G."/>
            <person name="Scheremetjew M."/>
            <person name="Finn R."/>
            <person name="Kale V."/>
            <person name="Holt S."/>
            <person name="Cochrane G."/>
            <person name="Meng A."/>
            <person name="Brown T."/>
            <person name="Cohen L."/>
        </authorList>
    </citation>
    <scope>NUCLEOTIDE SEQUENCE</scope>
    <source>
        <strain evidence="1">CCMP1661</strain>
    </source>
</reference>
<evidence type="ECO:0000313" key="1">
    <source>
        <dbReference type="EMBL" id="CAD9875517.1"/>
    </source>
</evidence>
<name>A0A7S2V8S8_9STRA</name>
<gene>
    <name evidence="1" type="ORF">FJAP1339_LOCUS12389</name>
</gene>
<proteinExistence type="predicted"/>
<dbReference type="AlphaFoldDB" id="A0A7S2V8S8"/>
<protein>
    <submittedName>
        <fullName evidence="1">Uncharacterized protein</fullName>
    </submittedName>
</protein>